<evidence type="ECO:0000313" key="2">
    <source>
        <dbReference type="EMBL" id="KHS57790.1"/>
    </source>
</evidence>
<dbReference type="OrthoDB" id="1753630at2"/>
<keyword evidence="3" id="KW-1185">Reference proteome</keyword>
<sequence length="84" mass="9707">MEIKKEDVSAILRPMVEIVGMEDFIEIVKVYGGDTLYIPTYKSLKIQERNRKISIAYDGFNAKELSQVYELSVSQIHRIARSKI</sequence>
<dbReference type="EMBL" id="JWHR01000064">
    <property type="protein sequence ID" value="KHS57790.1"/>
    <property type="molecule type" value="Genomic_DNA"/>
</dbReference>
<proteinExistence type="predicted"/>
<dbReference type="AlphaFoldDB" id="A0A0B3WT93"/>
<evidence type="ECO:0000259" key="1">
    <source>
        <dbReference type="Pfam" id="PF08765"/>
    </source>
</evidence>
<reference evidence="2 3" key="1">
    <citation type="submission" date="2014-12" db="EMBL/GenBank/DDBJ databases">
        <title>Draft genome sequence of Terrisporobacter sp. 08-306576, isolated from the blood culture of a bacteremia patient.</title>
        <authorList>
            <person name="Lund L.C."/>
            <person name="Sydenham T.V."/>
            <person name="Hogh S.V."/>
            <person name="Skov M.N."/>
            <person name="Kemp M."/>
            <person name="Justesen U.S."/>
        </authorList>
    </citation>
    <scope>NUCLEOTIDE SEQUENCE [LARGE SCALE GENOMIC DNA]</scope>
    <source>
        <strain evidence="2 3">08-306576</strain>
    </source>
</reference>
<dbReference type="RefSeq" id="WP_039679072.1">
    <property type="nucleotide sequence ID" value="NZ_JAWGXO010000002.1"/>
</dbReference>
<gene>
    <name evidence="2" type="ORF">QX51_06415</name>
</gene>
<comment type="caution">
    <text evidence="2">The sequence shown here is derived from an EMBL/GenBank/DDBJ whole genome shotgun (WGS) entry which is preliminary data.</text>
</comment>
<dbReference type="InterPro" id="IPR009057">
    <property type="entry name" value="Homeodomain-like_sf"/>
</dbReference>
<dbReference type="STRING" id="1577792.QX51_06415"/>
<name>A0A0B3WT93_9FIRM</name>
<accession>A0A0B3WT93</accession>
<feature type="domain" description="Mor transcription activator" evidence="1">
    <location>
        <begin position="15"/>
        <end position="80"/>
    </location>
</feature>
<organism evidence="2 3">
    <name type="scientific">Terrisporobacter othiniensis</name>
    <dbReference type="NCBI Taxonomy" id="1577792"/>
    <lineage>
        <taxon>Bacteria</taxon>
        <taxon>Bacillati</taxon>
        <taxon>Bacillota</taxon>
        <taxon>Clostridia</taxon>
        <taxon>Peptostreptococcales</taxon>
        <taxon>Peptostreptococcaceae</taxon>
        <taxon>Terrisporobacter</taxon>
    </lineage>
</organism>
<protein>
    <recommendedName>
        <fullName evidence="1">Mor transcription activator domain-containing protein</fullName>
    </recommendedName>
</protein>
<dbReference type="SUPFAM" id="SSF46689">
    <property type="entry name" value="Homeodomain-like"/>
    <property type="match status" value="1"/>
</dbReference>
<dbReference type="Proteomes" id="UP000031189">
    <property type="component" value="Unassembled WGS sequence"/>
</dbReference>
<dbReference type="Gene3D" id="1.10.10.60">
    <property type="entry name" value="Homeodomain-like"/>
    <property type="match status" value="1"/>
</dbReference>
<dbReference type="InterPro" id="IPR014875">
    <property type="entry name" value="Mor_transcription_activator"/>
</dbReference>
<dbReference type="Pfam" id="PF08765">
    <property type="entry name" value="Mor"/>
    <property type="match status" value="1"/>
</dbReference>
<evidence type="ECO:0000313" key="3">
    <source>
        <dbReference type="Proteomes" id="UP000031189"/>
    </source>
</evidence>